<proteinExistence type="predicted"/>
<evidence type="ECO:0000313" key="1">
    <source>
        <dbReference type="EMBL" id="DAE09506.1"/>
    </source>
</evidence>
<accession>A0A8S5PRK8</accession>
<organism evidence="1">
    <name type="scientific">Siphoviridae sp. ct96x5</name>
    <dbReference type="NCBI Taxonomy" id="2825367"/>
    <lineage>
        <taxon>Viruses</taxon>
        <taxon>Duplodnaviria</taxon>
        <taxon>Heunggongvirae</taxon>
        <taxon>Uroviricota</taxon>
        <taxon>Caudoviricetes</taxon>
    </lineage>
</organism>
<dbReference type="EMBL" id="BK015488">
    <property type="protein sequence ID" value="DAE09506.1"/>
    <property type="molecule type" value="Genomic_DNA"/>
</dbReference>
<name>A0A8S5PRK8_9CAUD</name>
<reference evidence="1" key="1">
    <citation type="journal article" date="2021" name="Proc. Natl. Acad. Sci. U.S.A.">
        <title>A Catalog of Tens of Thousands of Viruses from Human Metagenomes Reveals Hidden Associations with Chronic Diseases.</title>
        <authorList>
            <person name="Tisza M.J."/>
            <person name="Buck C.B."/>
        </authorList>
    </citation>
    <scope>NUCLEOTIDE SEQUENCE</scope>
    <source>
        <strain evidence="1">Ct96x5</strain>
    </source>
</reference>
<protein>
    <submittedName>
        <fullName evidence="1">Uncharacterized protein</fullName>
    </submittedName>
</protein>
<sequence>MHKLYDVTYTIISNDIAPDIFADSSIFTEEEPATQVDTFNTFHDFFDAVSSHKYPWCIPDSNYTYGISMLGKPFVIVHGISFDYNITERNFKAPVLIRTTYKECSTKDNNFDFFKKNLSMDDFMTFLQERYGAAPTQIIQTILSENE</sequence>